<evidence type="ECO:0000256" key="1">
    <source>
        <dbReference type="ARBA" id="ARBA00001614"/>
    </source>
</evidence>
<evidence type="ECO:0000256" key="5">
    <source>
        <dbReference type="ARBA" id="ARBA00014165"/>
    </source>
</evidence>
<dbReference type="SUPFAM" id="SSF74650">
    <property type="entry name" value="Galactose mutarotase-like"/>
    <property type="match status" value="1"/>
</dbReference>
<dbReference type="OrthoDB" id="9779408at2"/>
<dbReference type="Pfam" id="PF01263">
    <property type="entry name" value="Aldose_epim"/>
    <property type="match status" value="1"/>
</dbReference>
<dbReference type="PROSITE" id="PS00545">
    <property type="entry name" value="ALDOSE_1_EPIMERASE"/>
    <property type="match status" value="1"/>
</dbReference>
<feature type="binding site" evidence="10">
    <location>
        <position position="252"/>
    </location>
    <ligand>
        <name>beta-D-galactose</name>
        <dbReference type="ChEBI" id="CHEBI:27667"/>
    </ligand>
</feature>
<dbReference type="InterPro" id="IPR015443">
    <property type="entry name" value="Aldose_1-epimerase"/>
</dbReference>
<evidence type="ECO:0000256" key="4">
    <source>
        <dbReference type="ARBA" id="ARBA00013185"/>
    </source>
</evidence>
<dbReference type="EMBL" id="LILB01000005">
    <property type="protein sequence ID" value="KOO49961.1"/>
    <property type="molecule type" value="Genomic_DNA"/>
</dbReference>
<dbReference type="GO" id="GO:0006006">
    <property type="term" value="P:glucose metabolic process"/>
    <property type="evidence" value="ECO:0007669"/>
    <property type="project" value="TreeGrafter"/>
</dbReference>
<dbReference type="UniPathway" id="UPA00242"/>
<keyword evidence="13" id="KW-1185">Reference proteome</keyword>
<dbReference type="AlphaFoldDB" id="A0A0M0LG88"/>
<dbReference type="PANTHER" id="PTHR10091">
    <property type="entry name" value="ALDOSE-1-EPIMERASE"/>
    <property type="match status" value="1"/>
</dbReference>
<dbReference type="PANTHER" id="PTHR10091:SF0">
    <property type="entry name" value="GALACTOSE MUTAROTASE"/>
    <property type="match status" value="1"/>
</dbReference>
<keyword evidence="7 8" id="KW-0119">Carbohydrate metabolism</keyword>
<dbReference type="PIRSF" id="PIRSF005096">
    <property type="entry name" value="GALM"/>
    <property type="match status" value="1"/>
</dbReference>
<reference evidence="13" key="1">
    <citation type="submission" date="2015-08" db="EMBL/GenBank/DDBJ databases">
        <title>Fjat-10028 dsm 16317.</title>
        <authorList>
            <person name="Liu B."/>
            <person name="Wang J."/>
            <person name="Zhu Y."/>
            <person name="Liu G."/>
            <person name="Chen Q."/>
            <person name="Chen Z."/>
            <person name="Lan J."/>
            <person name="Che J."/>
            <person name="Ge C."/>
            <person name="Shi H."/>
            <person name="Pan Z."/>
            <person name="Liu X."/>
        </authorList>
    </citation>
    <scope>NUCLEOTIDE SEQUENCE [LARGE SCALE GENOMIC DNA]</scope>
    <source>
        <strain evidence="13">DSM 16317</strain>
    </source>
</reference>
<evidence type="ECO:0000313" key="12">
    <source>
        <dbReference type="EMBL" id="KOO49961.1"/>
    </source>
</evidence>
<dbReference type="RefSeq" id="WP_053418141.1">
    <property type="nucleotide sequence ID" value="NZ_LILB01000005.1"/>
</dbReference>
<sequence>MKLTTKYIGEKNGQIIYEYSIQNNQGLKFSCTNFGCIITKLIVPDREGRLENIVLGFDTVEEYEDNPHFIGAVIGQHAGRVAKGKILIDGKVIQLPCNEGGNQLHGGRNGFDKSIWNTTIMESKDEIVLQFEYTSVNGDNGFPGAVAAKVKYIFNNADELIVEYRGTCDQKTVLNMTNHSYFNLSGNLRRDISQHILKINSSHFLSLNDELLPTGSLEDVEGTVFDFRSERVIADGIHSANEQVIIAGQGYDHPFKLLKSSEYDVVLKDDKSGRQLSIITNNPYIVLYTGQKLGDGYLFGDIESKNYLGLCLETQLPPYSIEYDDLRESTLEKGDEYYKYTKYIFTTN</sequence>
<dbReference type="InterPro" id="IPR047215">
    <property type="entry name" value="Galactose_mutarotase-like"/>
</dbReference>
<evidence type="ECO:0000256" key="11">
    <source>
        <dbReference type="PIRSR" id="PIRSR005096-3"/>
    </source>
</evidence>
<dbReference type="GO" id="GO:0030246">
    <property type="term" value="F:carbohydrate binding"/>
    <property type="evidence" value="ECO:0007669"/>
    <property type="project" value="InterPro"/>
</dbReference>
<dbReference type="GO" id="GO:0005737">
    <property type="term" value="C:cytoplasm"/>
    <property type="evidence" value="ECO:0007669"/>
    <property type="project" value="TreeGrafter"/>
</dbReference>
<evidence type="ECO:0000313" key="13">
    <source>
        <dbReference type="Proteomes" id="UP000036867"/>
    </source>
</evidence>
<dbReference type="InterPro" id="IPR011013">
    <property type="entry name" value="Gal_mutarotase_sf_dom"/>
</dbReference>
<evidence type="ECO:0000256" key="2">
    <source>
        <dbReference type="ARBA" id="ARBA00005028"/>
    </source>
</evidence>
<evidence type="ECO:0000256" key="10">
    <source>
        <dbReference type="PIRSR" id="PIRSR005096-2"/>
    </source>
</evidence>
<dbReference type="GeneID" id="301137752"/>
<evidence type="ECO:0000256" key="7">
    <source>
        <dbReference type="ARBA" id="ARBA00023277"/>
    </source>
</evidence>
<dbReference type="EC" id="5.1.3.3" evidence="4 8"/>
<feature type="active site" description="Proton acceptor" evidence="9">
    <location>
        <position position="313"/>
    </location>
</feature>
<organism evidence="12 13">
    <name type="scientific">Viridibacillus arvi</name>
    <dbReference type="NCBI Taxonomy" id="263475"/>
    <lineage>
        <taxon>Bacteria</taxon>
        <taxon>Bacillati</taxon>
        <taxon>Bacillota</taxon>
        <taxon>Bacilli</taxon>
        <taxon>Bacillales</taxon>
        <taxon>Caryophanaceae</taxon>
        <taxon>Viridibacillus</taxon>
    </lineage>
</organism>
<gene>
    <name evidence="12" type="ORF">AMD00_16800</name>
</gene>
<proteinExistence type="inferred from homology"/>
<comment type="catalytic activity">
    <reaction evidence="1 8">
        <text>alpha-D-glucose = beta-D-glucose</text>
        <dbReference type="Rhea" id="RHEA:10264"/>
        <dbReference type="ChEBI" id="CHEBI:15903"/>
        <dbReference type="ChEBI" id="CHEBI:17925"/>
        <dbReference type="EC" id="5.1.3.3"/>
    </reaction>
</comment>
<evidence type="ECO:0000256" key="9">
    <source>
        <dbReference type="PIRSR" id="PIRSR005096-1"/>
    </source>
</evidence>
<comment type="similarity">
    <text evidence="3 8">Belongs to the aldose epimerase family.</text>
</comment>
<evidence type="ECO:0000256" key="6">
    <source>
        <dbReference type="ARBA" id="ARBA00023235"/>
    </source>
</evidence>
<protein>
    <recommendedName>
        <fullName evidence="5 8">Aldose 1-epimerase</fullName>
        <ecNumber evidence="4 8">5.1.3.3</ecNumber>
    </recommendedName>
</protein>
<dbReference type="Proteomes" id="UP000036867">
    <property type="component" value="Unassembled WGS sequence"/>
</dbReference>
<dbReference type="InterPro" id="IPR018052">
    <property type="entry name" value="Ald1_epimerase_CS"/>
</dbReference>
<dbReference type="InterPro" id="IPR014718">
    <property type="entry name" value="GH-type_carb-bd"/>
</dbReference>
<evidence type="ECO:0000256" key="3">
    <source>
        <dbReference type="ARBA" id="ARBA00006206"/>
    </source>
</evidence>
<dbReference type="Gene3D" id="2.70.98.10">
    <property type="match status" value="1"/>
</dbReference>
<dbReference type="PATRIC" id="fig|263475.3.peg.4651"/>
<dbReference type="NCBIfam" id="NF008277">
    <property type="entry name" value="PRK11055.1"/>
    <property type="match status" value="1"/>
</dbReference>
<comment type="caution">
    <text evidence="12">The sequence shown here is derived from an EMBL/GenBank/DDBJ whole genome shotgun (WGS) entry which is preliminary data.</text>
</comment>
<feature type="active site" description="Proton donor" evidence="9">
    <location>
        <position position="179"/>
    </location>
</feature>
<dbReference type="GO" id="GO:0004034">
    <property type="term" value="F:aldose 1-epimerase activity"/>
    <property type="evidence" value="ECO:0007669"/>
    <property type="project" value="UniProtKB-EC"/>
</dbReference>
<keyword evidence="6 8" id="KW-0413">Isomerase</keyword>
<feature type="binding site" evidence="11">
    <location>
        <begin position="179"/>
        <end position="181"/>
    </location>
    <ligand>
        <name>beta-D-galactose</name>
        <dbReference type="ChEBI" id="CHEBI:27667"/>
    </ligand>
</feature>
<dbReference type="STRING" id="263475.AMD00_16800"/>
<name>A0A0M0LG88_9BACL</name>
<dbReference type="GO" id="GO:0033499">
    <property type="term" value="P:galactose catabolic process via UDP-galactose, Leloir pathway"/>
    <property type="evidence" value="ECO:0007669"/>
    <property type="project" value="TreeGrafter"/>
</dbReference>
<evidence type="ECO:0000256" key="8">
    <source>
        <dbReference type="PIRNR" id="PIRNR005096"/>
    </source>
</evidence>
<dbReference type="CDD" id="cd09019">
    <property type="entry name" value="galactose_mutarotase_like"/>
    <property type="match status" value="1"/>
</dbReference>
<dbReference type="InterPro" id="IPR008183">
    <property type="entry name" value="Aldose_1/G6P_1-epimerase"/>
</dbReference>
<comment type="pathway">
    <text evidence="2 8">Carbohydrate metabolism; hexose metabolism.</text>
</comment>
<accession>A0A0M0LG88</accession>